<accession>A0A9N9FN74</accession>
<dbReference type="OrthoDB" id="2307319at2759"/>
<protein>
    <submittedName>
        <fullName evidence="1">542_t:CDS:1</fullName>
    </submittedName>
</protein>
<dbReference type="AlphaFoldDB" id="A0A9N9FN74"/>
<dbReference type="EMBL" id="CAJVPS010001749">
    <property type="protein sequence ID" value="CAG8549317.1"/>
    <property type="molecule type" value="Genomic_DNA"/>
</dbReference>
<comment type="caution">
    <text evidence="1">The sequence shown here is derived from an EMBL/GenBank/DDBJ whole genome shotgun (WGS) entry which is preliminary data.</text>
</comment>
<organism evidence="1 2">
    <name type="scientific">Ambispora leptoticha</name>
    <dbReference type="NCBI Taxonomy" id="144679"/>
    <lineage>
        <taxon>Eukaryota</taxon>
        <taxon>Fungi</taxon>
        <taxon>Fungi incertae sedis</taxon>
        <taxon>Mucoromycota</taxon>
        <taxon>Glomeromycotina</taxon>
        <taxon>Glomeromycetes</taxon>
        <taxon>Archaeosporales</taxon>
        <taxon>Ambisporaceae</taxon>
        <taxon>Ambispora</taxon>
    </lineage>
</organism>
<sequence>ISEDFKDLIFTYKILKTIFLQASNEEITKYEKQLSNMKNLNLVLIISSNQAWIN</sequence>
<proteinExistence type="predicted"/>
<dbReference type="Proteomes" id="UP000789508">
    <property type="component" value="Unassembled WGS sequence"/>
</dbReference>
<keyword evidence="2" id="KW-1185">Reference proteome</keyword>
<reference evidence="1" key="1">
    <citation type="submission" date="2021-06" db="EMBL/GenBank/DDBJ databases">
        <authorList>
            <person name="Kallberg Y."/>
            <person name="Tangrot J."/>
            <person name="Rosling A."/>
        </authorList>
    </citation>
    <scope>NUCLEOTIDE SEQUENCE</scope>
    <source>
        <strain evidence="1">FL130A</strain>
    </source>
</reference>
<evidence type="ECO:0000313" key="1">
    <source>
        <dbReference type="EMBL" id="CAG8549317.1"/>
    </source>
</evidence>
<evidence type="ECO:0000313" key="2">
    <source>
        <dbReference type="Proteomes" id="UP000789508"/>
    </source>
</evidence>
<feature type="non-terminal residue" evidence="1">
    <location>
        <position position="1"/>
    </location>
</feature>
<name>A0A9N9FN74_9GLOM</name>
<gene>
    <name evidence="1" type="ORF">ALEPTO_LOCUS5798</name>
</gene>